<dbReference type="SMART" id="SM00222">
    <property type="entry name" value="Sec7"/>
    <property type="match status" value="1"/>
</dbReference>
<evidence type="ECO:0000313" key="5">
    <source>
        <dbReference type="Proteomes" id="UP000663842"/>
    </source>
</evidence>
<evidence type="ECO:0000313" key="4">
    <source>
        <dbReference type="EMBL" id="CAF3840052.1"/>
    </source>
</evidence>
<feature type="compositionally biased region" description="Low complexity" evidence="1">
    <location>
        <begin position="1687"/>
        <end position="1703"/>
    </location>
</feature>
<feature type="compositionally biased region" description="Polar residues" evidence="1">
    <location>
        <begin position="1662"/>
        <end position="1686"/>
    </location>
</feature>
<evidence type="ECO:0000256" key="1">
    <source>
        <dbReference type="SAM" id="MobiDB-lite"/>
    </source>
</evidence>
<evidence type="ECO:0000313" key="3">
    <source>
        <dbReference type="EMBL" id="CAF3817387.1"/>
    </source>
</evidence>
<dbReference type="SUPFAM" id="SSF48371">
    <property type="entry name" value="ARM repeat"/>
    <property type="match status" value="1"/>
</dbReference>
<dbReference type="Pfam" id="PF23325">
    <property type="entry name" value="TPR_28"/>
    <property type="match status" value="1"/>
</dbReference>
<keyword evidence="6" id="KW-1185">Reference proteome</keyword>
<dbReference type="Gene3D" id="1.10.1000.11">
    <property type="entry name" value="Arf Nucleotide-binding Site Opener,domain 2"/>
    <property type="match status" value="1"/>
</dbReference>
<protein>
    <recommendedName>
        <fullName evidence="2">SEC7 domain-containing protein</fullName>
    </recommendedName>
</protein>
<feature type="region of interest" description="Disordered" evidence="1">
    <location>
        <begin position="1400"/>
        <end position="1430"/>
    </location>
</feature>
<dbReference type="PANTHER" id="PTHR10663:SF388">
    <property type="entry name" value="GOLGI-SPECIFIC BREFELDIN A-RESISTANCE GUANINE NUCLEOTIDE EXCHANGE FACTOR 1"/>
    <property type="match status" value="1"/>
</dbReference>
<feature type="region of interest" description="Disordered" evidence="1">
    <location>
        <begin position="252"/>
        <end position="276"/>
    </location>
</feature>
<dbReference type="Pfam" id="PF12783">
    <property type="entry name" value="Sec7-like_HUS"/>
    <property type="match status" value="1"/>
</dbReference>
<dbReference type="GO" id="GO:0012505">
    <property type="term" value="C:endomembrane system"/>
    <property type="evidence" value="ECO:0007669"/>
    <property type="project" value="UniProtKB-ARBA"/>
</dbReference>
<feature type="compositionally biased region" description="Low complexity" evidence="1">
    <location>
        <begin position="1401"/>
        <end position="1421"/>
    </location>
</feature>
<dbReference type="InterPro" id="IPR000904">
    <property type="entry name" value="Sec7_dom"/>
</dbReference>
<dbReference type="InterPro" id="IPR016024">
    <property type="entry name" value="ARM-type_fold"/>
</dbReference>
<dbReference type="CDD" id="cd00171">
    <property type="entry name" value="Sec7"/>
    <property type="match status" value="1"/>
</dbReference>
<feature type="region of interest" description="Disordered" evidence="1">
    <location>
        <begin position="1652"/>
        <end position="1707"/>
    </location>
</feature>
<dbReference type="GO" id="GO:0005085">
    <property type="term" value="F:guanyl-nucleotide exchange factor activity"/>
    <property type="evidence" value="ECO:0007669"/>
    <property type="project" value="InterPro"/>
</dbReference>
<gene>
    <name evidence="3" type="ORF">OVN521_LOCUS4829</name>
    <name evidence="4" type="ORF">UXM345_LOCUS7164</name>
</gene>
<dbReference type="SUPFAM" id="SSF48425">
    <property type="entry name" value="Sec7 domain"/>
    <property type="match status" value="1"/>
</dbReference>
<evidence type="ECO:0000313" key="6">
    <source>
        <dbReference type="Proteomes" id="UP000663866"/>
    </source>
</evidence>
<dbReference type="Proteomes" id="UP000663842">
    <property type="component" value="Unassembled WGS sequence"/>
</dbReference>
<dbReference type="EMBL" id="CAJOBF010000587">
    <property type="protein sequence ID" value="CAF3840052.1"/>
    <property type="molecule type" value="Genomic_DNA"/>
</dbReference>
<dbReference type="InterPro" id="IPR056604">
    <property type="entry name" value="GBF1-like_TPR"/>
</dbReference>
<dbReference type="GO" id="GO:0032012">
    <property type="term" value="P:regulation of ARF protein signal transduction"/>
    <property type="evidence" value="ECO:0007669"/>
    <property type="project" value="InterPro"/>
</dbReference>
<dbReference type="Pfam" id="PF01369">
    <property type="entry name" value="Sec7"/>
    <property type="match status" value="1"/>
</dbReference>
<feature type="domain" description="SEC7" evidence="2">
    <location>
        <begin position="653"/>
        <end position="843"/>
    </location>
</feature>
<dbReference type="PROSITE" id="PS50190">
    <property type="entry name" value="SEC7"/>
    <property type="match status" value="1"/>
</dbReference>
<dbReference type="GO" id="GO:0016192">
    <property type="term" value="P:vesicle-mediated transport"/>
    <property type="evidence" value="ECO:0007669"/>
    <property type="project" value="UniProtKB-ARBA"/>
</dbReference>
<reference evidence="4" key="1">
    <citation type="submission" date="2021-02" db="EMBL/GenBank/DDBJ databases">
        <authorList>
            <person name="Nowell W R."/>
        </authorList>
    </citation>
    <scope>NUCLEOTIDE SEQUENCE</scope>
</reference>
<dbReference type="GO" id="GO:0005737">
    <property type="term" value="C:cytoplasm"/>
    <property type="evidence" value="ECO:0007669"/>
    <property type="project" value="UniProtKB-ARBA"/>
</dbReference>
<dbReference type="InterPro" id="IPR035999">
    <property type="entry name" value="Sec7_dom_sf"/>
</dbReference>
<comment type="caution">
    <text evidence="4">The sequence shown here is derived from an EMBL/GenBank/DDBJ whole genome shotgun (WGS) entry which is preliminary data.</text>
</comment>
<sequence>MTYNQNCKSEYYHHQNEFLQSLRHHSLMSSSFEPPKNAIYIILGEIQAITSSKKNNARWSAAHSYEESPEINSFQKLKAILNSASDIQDIDSLTFLTPFLDIIRSDETSGPITCLALNAVNKFLSYGLIDTLDQSAASTIDKVANAVTHTRFVGTNPNDDEVVLMRILQVLRSLLLSPIGSQMTNDSVCEILQSCFRICFETRLSELLRKTSEHVLIDMVQLLFARLPQFKDDTTFESSTKRVKDLSAKDITTNNPHRTQHLSGNEQQTNESISSTNETNLTYSSEINDYNRPTAIDSATNAIPPTNTATMNDDNEAGLINDTTSQTILPIIVPSFEESSSSNILQTHQTSATVQEEKQSHASIVTQTSPNNNEYINPRERETSFFPDLLAPYGWPCVRGLFRFLTTLINNYDKNNTEYMMTVGLNLLTVALEVGADYLANYPLLLSIVKDSLCQHLLSMLNCNRIQLFSASLRVSFLIFESLRTHLKCQFEFFITRLMELIVSEQLKITYEQKELALETIVQLLRIPGLPAELYLNCDCDLYSENLFEELTKMLSKNAFPVAGLTSTHILSLDALLSVIDHIELECQYQVQRQKNDSTSQTLTRPIPCGYAFALSLQNMDINRSTTPSESRHGPRLRQNRMTISSHLPSQDDLKKMKHDKKLFRQGSELFNQSPSSGLKFLQENNLLSGPLDVNEIVKYLKDNPLLDKKMIGEYLSNRKNIHILEQYVNTFHFEEMRIDEALRIYLSEFRLPGEAPLISALLEHFAARWRECNNFPLANNDAAFGLSYACIMLNTDQHNTNVRRQSLPMTCEDFKRNLSKMNNNENFDDSMLTEIYNAIKSDEIVMPAEHTGLVRESYLWKLMLKRSITIGDKFLHVPTGSYNHEIFTLIWGQTMAALSFVFEKSNYDLVIEKSIQGFSKCARIAAYYCMSDVFDNLVISLCKFTTLLNNREINDNLWIENLPIQFGLNRKARLAATVVFNIAHVHGDILRDGWKNILECIIHLYKAKLLPSVLVEVEDFLDPTGRITLIKEQIAEAPKIDTGLFSSLAFLLGGGGSNESTLSSGKQPTMEEQEAIKVASSCIEECHLEQLLQETKFLIIDSLNEFLKALIYGCQIFPDSQKLDQDAAVFCLELLVKIVLQNRDRVTIFWPTVRHQFYSILVNANIKTFFIERACIGLLRITARLLRREELASEVLDSLRMLLLMKPHVLQGLSSEIAYGIHEILRTNAANIHKSDDWFILFSLLEVVGAAAHPPSILQSPTDNLSLNKHIHQNYSVTNAESDTECSDCQTTSTTDKGYLSDSEIYRRSDYIVVSHNDFETHRNQNDKFSRHDRRALSKSCEILSFLIHDVAYVTQENFEYCIHCIRTFIESTIIQQTDKQTSKLITNNNRNTKQIRKATSSNSLNNENFNEQTNNQTRQTRSEYDDDEMDQSIKQEYQTIVLQLLELLHTLHMRASQIYKQIPTDQEKSSVLWYKCWCPILQGIARLCCDSRRAVRSSALGYLQRCVLLPELHILAPIEWESVFNKVLFPLLLQLLETTNTSDHTYGIEETRVRVSQLLCRIFLQHLTPLLTLSTFTTVWLTILDFMDKYSKIDQTDMLRESVRESLKNMLLVMNTTGLFDDNPSLTVITKDRIHSFFSGLWEEVFKISTPPPTTPSPTAESVASVTTSGDDNTLSNELATPSLPNETTSNEPTPPTNRNSCYHHNVNRLNSSPFSSSLFVPHHVCIQHIGIDTHSDVVTDVQTPNFSWQLPDEYDSDAHLISRIEQVAYHSVVTDFINNQLMWDSDRVHSSISTSTIYKAGGQLFMQTMNSIRISPDALHIEDTSGRVGNVDGVKGASLSDCSLLKPISQYSVNGQLFDLAQNFAGWC</sequence>
<proteinExistence type="predicted"/>
<organism evidence="4 5">
    <name type="scientific">Rotaria magnacalcarata</name>
    <dbReference type="NCBI Taxonomy" id="392030"/>
    <lineage>
        <taxon>Eukaryota</taxon>
        <taxon>Metazoa</taxon>
        <taxon>Spiralia</taxon>
        <taxon>Gnathifera</taxon>
        <taxon>Rotifera</taxon>
        <taxon>Eurotatoria</taxon>
        <taxon>Bdelloidea</taxon>
        <taxon>Philodinida</taxon>
        <taxon>Philodinidae</taxon>
        <taxon>Rotaria</taxon>
    </lineage>
</organism>
<dbReference type="EMBL" id="CAJOBG010000459">
    <property type="protein sequence ID" value="CAF3817387.1"/>
    <property type="molecule type" value="Genomic_DNA"/>
</dbReference>
<dbReference type="Gene3D" id="1.10.220.20">
    <property type="match status" value="1"/>
</dbReference>
<accession>A0A819DVT7</accession>
<dbReference type="Proteomes" id="UP000663866">
    <property type="component" value="Unassembled WGS sequence"/>
</dbReference>
<evidence type="ECO:0000259" key="2">
    <source>
        <dbReference type="PROSITE" id="PS50190"/>
    </source>
</evidence>
<dbReference type="PANTHER" id="PTHR10663">
    <property type="entry name" value="GUANYL-NUCLEOTIDE EXCHANGE FACTOR"/>
    <property type="match status" value="1"/>
</dbReference>
<dbReference type="InterPro" id="IPR023394">
    <property type="entry name" value="Sec7_C_sf"/>
</dbReference>
<dbReference type="InterPro" id="IPR032691">
    <property type="entry name" value="Mon2/Sec7/BIG1-like_HUS"/>
</dbReference>
<name>A0A819DVT7_9BILA</name>